<gene>
    <name evidence="1" type="ORF">MNBD_DELTA01-2027</name>
</gene>
<dbReference type="AlphaFoldDB" id="A0A3B0R088"/>
<sequence length="156" mass="18016">MKAWLVTWDLTPPYKEITDPLIAILSSRKSSSTIADFVGRHYMLSTCTAEEVAYYANRPKKYLYKPKTPEVINGVPHGDRVMCGDNPFIYARVVTALKIEHGSETELEKITWREPRRLRWKDKRRGLTEVANDGAWEELLRKPEPLFKSVSIHKIG</sequence>
<evidence type="ECO:0000313" key="1">
    <source>
        <dbReference type="EMBL" id="VAV85671.1"/>
    </source>
</evidence>
<name>A0A3B0R088_9ZZZZ</name>
<protein>
    <submittedName>
        <fullName evidence="1">Uncharacterized protein</fullName>
    </submittedName>
</protein>
<reference evidence="1" key="1">
    <citation type="submission" date="2018-06" db="EMBL/GenBank/DDBJ databases">
        <authorList>
            <person name="Zhirakovskaya E."/>
        </authorList>
    </citation>
    <scope>NUCLEOTIDE SEQUENCE</scope>
</reference>
<organism evidence="1">
    <name type="scientific">hydrothermal vent metagenome</name>
    <dbReference type="NCBI Taxonomy" id="652676"/>
    <lineage>
        <taxon>unclassified sequences</taxon>
        <taxon>metagenomes</taxon>
        <taxon>ecological metagenomes</taxon>
    </lineage>
</organism>
<accession>A0A3B0R088</accession>
<dbReference type="EMBL" id="UOEA01000093">
    <property type="protein sequence ID" value="VAV85671.1"/>
    <property type="molecule type" value="Genomic_DNA"/>
</dbReference>
<proteinExistence type="predicted"/>